<evidence type="ECO:0000313" key="3">
    <source>
        <dbReference type="Proteomes" id="UP000546200"/>
    </source>
</evidence>
<evidence type="ECO:0008006" key="4">
    <source>
        <dbReference type="Google" id="ProtNLM"/>
    </source>
</evidence>
<name>A0A7W9BC61_9SPHN</name>
<dbReference type="RefSeq" id="WP_184055874.1">
    <property type="nucleotide sequence ID" value="NZ_JACIJK010000003.1"/>
</dbReference>
<dbReference type="Proteomes" id="UP000546200">
    <property type="component" value="Unassembled WGS sequence"/>
</dbReference>
<proteinExistence type="predicted"/>
<dbReference type="PANTHER" id="PTHR31694">
    <property type="entry name" value="DESICCATION-LIKE PROTEIN"/>
    <property type="match status" value="1"/>
</dbReference>
<evidence type="ECO:0000256" key="1">
    <source>
        <dbReference type="SAM" id="MobiDB-lite"/>
    </source>
</evidence>
<dbReference type="EMBL" id="JACIJK010000003">
    <property type="protein sequence ID" value="MBB5714520.1"/>
    <property type="molecule type" value="Genomic_DNA"/>
</dbReference>
<dbReference type="PANTHER" id="PTHR31694:SF26">
    <property type="entry name" value="OS05G0151100 PROTEIN"/>
    <property type="match status" value="1"/>
</dbReference>
<gene>
    <name evidence="2" type="ORF">FHS94_001351</name>
</gene>
<protein>
    <recommendedName>
        <fullName evidence="4">Ferritin-like domain-containing protein</fullName>
    </recommendedName>
</protein>
<reference evidence="2 3" key="1">
    <citation type="submission" date="2020-08" db="EMBL/GenBank/DDBJ databases">
        <title>Genomic Encyclopedia of Type Strains, Phase IV (KMG-IV): sequencing the most valuable type-strain genomes for metagenomic binning, comparative biology and taxonomic classification.</title>
        <authorList>
            <person name="Goeker M."/>
        </authorList>
    </citation>
    <scope>NUCLEOTIDE SEQUENCE [LARGE SCALE GENOMIC DNA]</scope>
    <source>
        <strain evidence="2 3">DSM 100044</strain>
    </source>
</reference>
<organism evidence="2 3">
    <name type="scientific">Sphingomonas aerophila</name>
    <dbReference type="NCBI Taxonomy" id="1344948"/>
    <lineage>
        <taxon>Bacteria</taxon>
        <taxon>Pseudomonadati</taxon>
        <taxon>Pseudomonadota</taxon>
        <taxon>Alphaproteobacteria</taxon>
        <taxon>Sphingomonadales</taxon>
        <taxon>Sphingomonadaceae</taxon>
        <taxon>Sphingomonas</taxon>
    </lineage>
</organism>
<evidence type="ECO:0000313" key="2">
    <source>
        <dbReference type="EMBL" id="MBB5714520.1"/>
    </source>
</evidence>
<keyword evidence="3" id="KW-1185">Reference proteome</keyword>
<sequence>MIDRETLLEVLELGEQRRAARRAFLKTAGVATMAAGGVSLLAACDANDDDQGPPATTPPATPAPTASQNDVDILNFALNLEYLESNYYVSSVFGTPLNAQLRTGVGTQGDVVGGRAVTFTDPTIAAYAREIAADENQHVVFLRNQLGGAAIAMPQINIDGGANGAFTLAARSAGVIGPNETFDPYASDENWLLGGMLLSDVGVTAYKGSARLINSPTIVDQAAGILAVEAYHSGLLRTMLYRKGLNAPVLRVNAGKISDARDALDGPADLDQGITGDQGLPPNTAASNIVPADSNAIVFGRTAAQVLNIAYLNKAAVTAGGFLPNGANGNIRTSANNA</sequence>
<dbReference type="Pfam" id="PF13668">
    <property type="entry name" value="Ferritin_2"/>
    <property type="match status" value="1"/>
</dbReference>
<dbReference type="InterPro" id="IPR052965">
    <property type="entry name" value="Pigment-catalase-like"/>
</dbReference>
<accession>A0A7W9BC61</accession>
<dbReference type="AlphaFoldDB" id="A0A7W9BC61"/>
<feature type="region of interest" description="Disordered" evidence="1">
    <location>
        <begin position="45"/>
        <end position="68"/>
    </location>
</feature>
<comment type="caution">
    <text evidence="2">The sequence shown here is derived from an EMBL/GenBank/DDBJ whole genome shotgun (WGS) entry which is preliminary data.</text>
</comment>